<reference evidence="1" key="1">
    <citation type="submission" date="2023-03" db="EMBL/GenBank/DDBJ databases">
        <title>Massive genome expansion in bonnet fungi (Mycena s.s.) driven by repeated elements and novel gene families across ecological guilds.</title>
        <authorList>
            <consortium name="Lawrence Berkeley National Laboratory"/>
            <person name="Harder C.B."/>
            <person name="Miyauchi S."/>
            <person name="Viragh M."/>
            <person name="Kuo A."/>
            <person name="Thoen E."/>
            <person name="Andreopoulos B."/>
            <person name="Lu D."/>
            <person name="Skrede I."/>
            <person name="Drula E."/>
            <person name="Henrissat B."/>
            <person name="Morin E."/>
            <person name="Kohler A."/>
            <person name="Barry K."/>
            <person name="LaButti K."/>
            <person name="Morin E."/>
            <person name="Salamov A."/>
            <person name="Lipzen A."/>
            <person name="Mereny Z."/>
            <person name="Hegedus B."/>
            <person name="Baldrian P."/>
            <person name="Stursova M."/>
            <person name="Weitz H."/>
            <person name="Taylor A."/>
            <person name="Grigoriev I.V."/>
            <person name="Nagy L.G."/>
            <person name="Martin F."/>
            <person name="Kauserud H."/>
        </authorList>
    </citation>
    <scope>NUCLEOTIDE SEQUENCE</scope>
    <source>
        <strain evidence="1">9144</strain>
    </source>
</reference>
<feature type="non-terminal residue" evidence="1">
    <location>
        <position position="126"/>
    </location>
</feature>
<dbReference type="EMBL" id="JARJCW010000037">
    <property type="protein sequence ID" value="KAJ7207230.1"/>
    <property type="molecule type" value="Genomic_DNA"/>
</dbReference>
<name>A0AAD6VE72_9AGAR</name>
<dbReference type="Proteomes" id="UP001219525">
    <property type="component" value="Unassembled WGS sequence"/>
</dbReference>
<gene>
    <name evidence="1" type="ORF">GGX14DRAFT_296479</name>
    <name evidence="2" type="ORF">GGX14DRAFT_301864</name>
</gene>
<evidence type="ECO:0000313" key="3">
    <source>
        <dbReference type="Proteomes" id="UP001219525"/>
    </source>
</evidence>
<dbReference type="EMBL" id="JARJCW010000037">
    <property type="protein sequence ID" value="KAJ7207267.1"/>
    <property type="molecule type" value="Genomic_DNA"/>
</dbReference>
<proteinExistence type="predicted"/>
<organism evidence="1 3">
    <name type="scientific">Mycena pura</name>
    <dbReference type="NCBI Taxonomy" id="153505"/>
    <lineage>
        <taxon>Eukaryota</taxon>
        <taxon>Fungi</taxon>
        <taxon>Dikarya</taxon>
        <taxon>Basidiomycota</taxon>
        <taxon>Agaricomycotina</taxon>
        <taxon>Agaricomycetes</taxon>
        <taxon>Agaricomycetidae</taxon>
        <taxon>Agaricales</taxon>
        <taxon>Marasmiineae</taxon>
        <taxon>Mycenaceae</taxon>
        <taxon>Mycena</taxon>
    </lineage>
</organism>
<feature type="non-terminal residue" evidence="1">
    <location>
        <position position="1"/>
    </location>
</feature>
<evidence type="ECO:0000313" key="2">
    <source>
        <dbReference type="EMBL" id="KAJ7207267.1"/>
    </source>
</evidence>
<protein>
    <submittedName>
        <fullName evidence="1">Uncharacterized protein</fullName>
    </submittedName>
</protein>
<keyword evidence="3" id="KW-1185">Reference proteome</keyword>
<comment type="caution">
    <text evidence="1">The sequence shown here is derived from an EMBL/GenBank/DDBJ whole genome shotgun (WGS) entry which is preliminary data.</text>
</comment>
<evidence type="ECO:0000313" key="1">
    <source>
        <dbReference type="EMBL" id="KAJ7207230.1"/>
    </source>
</evidence>
<dbReference type="AlphaFoldDB" id="A0AAD6VE72"/>
<sequence>LGDDPDSHRSRLKVRKIQRDNLMKLLKAETIREWWQIIRSFTDTKPRAPQVTVEQLRDVFQVRLNPPAVMPDHFDAYLKHLRDLMAGAIPDRTLDDTPEAFFSAPFVMSDMERMKKKLRSRSTKSA</sequence>
<accession>A0AAD6VE72</accession>